<reference evidence="2 3" key="1">
    <citation type="submission" date="2023-08" db="EMBL/GenBank/DDBJ databases">
        <title>A Necator americanus chromosomal reference genome.</title>
        <authorList>
            <person name="Ilik V."/>
            <person name="Petrzelkova K.J."/>
            <person name="Pardy F."/>
            <person name="Fuh T."/>
            <person name="Niatou-Singa F.S."/>
            <person name="Gouil Q."/>
            <person name="Baker L."/>
            <person name="Ritchie M.E."/>
            <person name="Jex A.R."/>
            <person name="Gazzola D."/>
            <person name="Li H."/>
            <person name="Toshio Fujiwara R."/>
            <person name="Zhan B."/>
            <person name="Aroian R.V."/>
            <person name="Pafco B."/>
            <person name="Schwarz E.M."/>
        </authorList>
    </citation>
    <scope>NUCLEOTIDE SEQUENCE [LARGE SCALE GENOMIC DNA]</scope>
    <source>
        <strain evidence="2 3">Aroian</strain>
        <tissue evidence="2">Whole animal</tissue>
    </source>
</reference>
<organism evidence="2 3">
    <name type="scientific">Necator americanus</name>
    <name type="common">Human hookworm</name>
    <dbReference type="NCBI Taxonomy" id="51031"/>
    <lineage>
        <taxon>Eukaryota</taxon>
        <taxon>Metazoa</taxon>
        <taxon>Ecdysozoa</taxon>
        <taxon>Nematoda</taxon>
        <taxon>Chromadorea</taxon>
        <taxon>Rhabditida</taxon>
        <taxon>Rhabditina</taxon>
        <taxon>Rhabditomorpha</taxon>
        <taxon>Strongyloidea</taxon>
        <taxon>Ancylostomatidae</taxon>
        <taxon>Bunostominae</taxon>
        <taxon>Necator</taxon>
    </lineage>
</organism>
<keyword evidence="3" id="KW-1185">Reference proteome</keyword>
<dbReference type="Pfam" id="PF00078">
    <property type="entry name" value="RVT_1"/>
    <property type="match status" value="1"/>
</dbReference>
<dbReference type="Proteomes" id="UP001303046">
    <property type="component" value="Unassembled WGS sequence"/>
</dbReference>
<protein>
    <recommendedName>
        <fullName evidence="1">Reverse transcriptase domain-containing protein</fullName>
    </recommendedName>
</protein>
<dbReference type="EMBL" id="JAVFWL010000002">
    <property type="protein sequence ID" value="KAK6736142.1"/>
    <property type="molecule type" value="Genomic_DNA"/>
</dbReference>
<feature type="domain" description="Reverse transcriptase" evidence="1">
    <location>
        <begin position="401"/>
        <end position="664"/>
    </location>
</feature>
<dbReference type="SUPFAM" id="SSF56219">
    <property type="entry name" value="DNase I-like"/>
    <property type="match status" value="1"/>
</dbReference>
<evidence type="ECO:0000313" key="2">
    <source>
        <dbReference type="EMBL" id="KAK6736142.1"/>
    </source>
</evidence>
<gene>
    <name evidence="2" type="primary">Necator_chrII.g6845</name>
    <name evidence="2" type="ORF">RB195_019052</name>
</gene>
<dbReference type="SUPFAM" id="SSF56672">
    <property type="entry name" value="DNA/RNA polymerases"/>
    <property type="match status" value="1"/>
</dbReference>
<sequence>MAICTYKARTLASEATRRRHPLNAVYETGELFLGACDSRGVGGVGVLVNTNIAKNIDSFEQLTTRIGRLRMRRCGPTSALTIFVAYAPTSSYDEEEVEAFYMDLEKFYREDHAFYEVIIGDFNAKVGPRRTPEELHIGTHGLQWSDQGKRLSEFIMTTKTIHGNSQFHKPSPLRWTWESPGGGYRNEIDIIDNRRFCLTDVAVVPKFYTGSDHRLPRRRFSFTRRAEKAAKFRERNLRNVINCDLFATLSGFWEDSAMDNIDEEYDRLAEHLHDCAKKAESFKTTKRRLSLETLEMIRQRGAARAAGNQELTPVLARLCREAIKEDLKERRAEVMAEAAEAGKSIRYARPDFASRKTRMTALRNLKGTTIASRSGMERIRPEQLKNLPPALINTLARLFTRYLSECKASKQWKTSKTVLLYKKRDPHDISNYRPIYLLSVIYKLFTRVVLNRIEKVLDEGQPCEQAGFRKGFSTIDHIHIVSKLIKVSREYKMPLCLTFIDLKKAFDSVEIEAVVEALDNQGIPTQYIKVLRELYSHFTTGISSFYKNIIIDVKRGVRQGETISPKIFTATFENAMRKLEWDDMGVKIDGRQLHHLRFADDIVLITPSGTNGDRIRRNMWMHRSSAESTKDDVHAKRMGLGCLIHAQRNEHIRMHQLRLSGSGIEHDKRPDPELGRRRRAAWGAYKSIEDVVKKTRNTRLRAHLFNTTVHTALTYASETWAFRNQEENAVSVIERAIERVMLGVSRFTQLKAGIRSSLLRQRSKIRDAAAFAEESKVRWARHVMRFNDNRWTRAVSDWVPRDIKRTTGRPPTRWSDFFTKSFKEKSSCPTRKEEPLGYSGAQSGQMEELLAPARPVRRSTGVKVIEVIKGGCSAISKRFRCLHD</sequence>
<accession>A0ABR1CCD7</accession>
<dbReference type="CDD" id="cd01650">
    <property type="entry name" value="RT_nLTR_like"/>
    <property type="match status" value="1"/>
</dbReference>
<dbReference type="PANTHER" id="PTHR47027:SF20">
    <property type="entry name" value="REVERSE TRANSCRIPTASE-LIKE PROTEIN WITH RNA-DIRECTED DNA POLYMERASE DOMAIN"/>
    <property type="match status" value="1"/>
</dbReference>
<dbReference type="Gene3D" id="3.60.10.10">
    <property type="entry name" value="Endonuclease/exonuclease/phosphatase"/>
    <property type="match status" value="1"/>
</dbReference>
<evidence type="ECO:0000313" key="3">
    <source>
        <dbReference type="Proteomes" id="UP001303046"/>
    </source>
</evidence>
<dbReference type="InterPro" id="IPR000477">
    <property type="entry name" value="RT_dom"/>
</dbReference>
<dbReference type="InterPro" id="IPR043502">
    <property type="entry name" value="DNA/RNA_pol_sf"/>
</dbReference>
<name>A0ABR1CCD7_NECAM</name>
<dbReference type="PROSITE" id="PS50878">
    <property type="entry name" value="RT_POL"/>
    <property type="match status" value="1"/>
</dbReference>
<comment type="caution">
    <text evidence="2">The sequence shown here is derived from an EMBL/GenBank/DDBJ whole genome shotgun (WGS) entry which is preliminary data.</text>
</comment>
<dbReference type="InterPro" id="IPR036691">
    <property type="entry name" value="Endo/exonu/phosph_ase_sf"/>
</dbReference>
<proteinExistence type="predicted"/>
<evidence type="ECO:0000259" key="1">
    <source>
        <dbReference type="PROSITE" id="PS50878"/>
    </source>
</evidence>
<dbReference type="PANTHER" id="PTHR47027">
    <property type="entry name" value="REVERSE TRANSCRIPTASE DOMAIN-CONTAINING PROTEIN"/>
    <property type="match status" value="1"/>
</dbReference>